<feature type="compositionally biased region" description="Polar residues" evidence="1">
    <location>
        <begin position="22"/>
        <end position="34"/>
    </location>
</feature>
<evidence type="ECO:0000256" key="1">
    <source>
        <dbReference type="SAM" id="MobiDB-lite"/>
    </source>
</evidence>
<dbReference type="EMBL" id="CP051139">
    <property type="protein sequence ID" value="QIW94715.1"/>
    <property type="molecule type" value="Genomic_DNA"/>
</dbReference>
<protein>
    <submittedName>
        <fullName evidence="2">Uncharacterized protein</fullName>
    </submittedName>
</protein>
<feature type="compositionally biased region" description="Basic and acidic residues" evidence="1">
    <location>
        <begin position="44"/>
        <end position="60"/>
    </location>
</feature>
<dbReference type="Proteomes" id="UP000503462">
    <property type="component" value="Chromosome 1"/>
</dbReference>
<feature type="region of interest" description="Disordered" evidence="1">
    <location>
        <begin position="441"/>
        <end position="463"/>
    </location>
</feature>
<name>A0A6H0XJ25_9PEZI</name>
<keyword evidence="3" id="KW-1185">Reference proteome</keyword>
<accession>A0A6H0XJ25</accession>
<feature type="compositionally biased region" description="Polar residues" evidence="1">
    <location>
        <begin position="367"/>
        <end position="376"/>
    </location>
</feature>
<gene>
    <name evidence="2" type="ORF">AMS68_000233</name>
</gene>
<feature type="region of interest" description="Disordered" evidence="1">
    <location>
        <begin position="354"/>
        <end position="378"/>
    </location>
</feature>
<sequence length="563" mass="63504">MGTPPPADSQRQQQRRPLMTRMLSQQETYHGNTPTSPPLSPQGEADRSLEWVSPLHREAMYDNSDSPGGSDPVPKRRLTTVKFLEPPSTVRDSLVEQTPIDQFPSSPRLSKGQTNAYFKRLEKVGEALRLKRTALSRSRAVLAHQESIEKSKLEYLQESINLFYDLLLARQKGMPDDDELRRGLDTLRSDRSAYDNQLAELKHYRADVSKRESTVQHLEARLDRVLLKLRHRLVDEEDEKLSVISDESRHSLQQDNMPQPVDSEIDKFLEKLGDRRILMEEFLEVEAERNEEHGRWELLTEQERPVSPGYARRTDATYSARQEELRDALRQADDAVLVAYERCLVLELNPDQYITDPRLTGADHGSETSQDPTGESSGIYYVTEPTTYDPGSAVGIAGAQISSHYMLNRTLFSPIPKSPNPQGSQRVETWLNTLRSQLDDETPSDILIPDATERGSRPVSATGQTLEAVAFNLQSRETERHKAAAQSALDEILASMPGAHQDQDQSPQIAGHTEGQHENQREEAQALDHRPDDDSARGLSDNVDTSSLSQRPAPHEALHDNHV</sequence>
<evidence type="ECO:0000313" key="2">
    <source>
        <dbReference type="EMBL" id="QIW94715.1"/>
    </source>
</evidence>
<feature type="compositionally biased region" description="Basic and acidic residues" evidence="1">
    <location>
        <begin position="553"/>
        <end position="563"/>
    </location>
</feature>
<feature type="region of interest" description="Disordered" evidence="1">
    <location>
        <begin position="1"/>
        <end position="75"/>
    </location>
</feature>
<proteinExistence type="predicted"/>
<dbReference type="AlphaFoldDB" id="A0A6H0XJ25"/>
<reference evidence="2 3" key="1">
    <citation type="journal article" date="2016" name="Sci. Rep.">
        <title>Peltaster fructicola genome reveals evolution from an invasive phytopathogen to an ectophytic parasite.</title>
        <authorList>
            <person name="Xu C."/>
            <person name="Chen H."/>
            <person name="Gleason M.L."/>
            <person name="Xu J.R."/>
            <person name="Liu H."/>
            <person name="Zhang R."/>
            <person name="Sun G."/>
        </authorList>
    </citation>
    <scope>NUCLEOTIDE SEQUENCE [LARGE SCALE GENOMIC DNA]</scope>
    <source>
        <strain evidence="2 3">LNHT1506</strain>
    </source>
</reference>
<organism evidence="2 3">
    <name type="scientific">Peltaster fructicola</name>
    <dbReference type="NCBI Taxonomy" id="286661"/>
    <lineage>
        <taxon>Eukaryota</taxon>
        <taxon>Fungi</taxon>
        <taxon>Dikarya</taxon>
        <taxon>Ascomycota</taxon>
        <taxon>Pezizomycotina</taxon>
        <taxon>Dothideomycetes</taxon>
        <taxon>Dothideomycetes incertae sedis</taxon>
        <taxon>Peltaster</taxon>
    </lineage>
</organism>
<feature type="compositionally biased region" description="Basic and acidic residues" evidence="1">
    <location>
        <begin position="514"/>
        <end position="536"/>
    </location>
</feature>
<evidence type="ECO:0000313" key="3">
    <source>
        <dbReference type="Proteomes" id="UP000503462"/>
    </source>
</evidence>
<feature type="region of interest" description="Disordered" evidence="1">
    <location>
        <begin position="498"/>
        <end position="563"/>
    </location>
</feature>